<reference evidence="2 3" key="1">
    <citation type="submission" date="2016-04" db="EMBL/GenBank/DDBJ databases">
        <authorList>
            <person name="Evans L.H."/>
            <person name="Alamgir A."/>
            <person name="Owens N."/>
            <person name="Weber N.D."/>
            <person name="Virtaneva K."/>
            <person name="Barbian K."/>
            <person name="Babar A."/>
            <person name="Rosenke K."/>
        </authorList>
    </citation>
    <scope>NUCLEOTIDE SEQUENCE [LARGE SCALE GENOMIC DNA]</scope>
    <source>
        <strain evidence="2 3">CCM 8644</strain>
    </source>
</reference>
<dbReference type="Gene3D" id="3.40.720.10">
    <property type="entry name" value="Alkaline Phosphatase, subunit A"/>
    <property type="match status" value="1"/>
</dbReference>
<feature type="compositionally biased region" description="Basic and acidic residues" evidence="1">
    <location>
        <begin position="122"/>
        <end position="141"/>
    </location>
</feature>
<dbReference type="SUPFAM" id="SSF53649">
    <property type="entry name" value="Alkaline phosphatase-like"/>
    <property type="match status" value="1"/>
</dbReference>
<dbReference type="EMBL" id="LWHJ01000033">
    <property type="protein sequence ID" value="OAQ37878.1"/>
    <property type="molecule type" value="Genomic_DNA"/>
</dbReference>
<keyword evidence="3" id="KW-1185">Reference proteome</keyword>
<accession>A0A179DA49</accession>
<protein>
    <recommendedName>
        <fullName evidence="4">N-sulphoglucosamine sulphohydrolase C-terminal domain-containing protein</fullName>
    </recommendedName>
</protein>
<dbReference type="InterPro" id="IPR017850">
    <property type="entry name" value="Alkaline_phosphatase_core_sf"/>
</dbReference>
<proteinExistence type="predicted"/>
<dbReference type="STRING" id="1826909.A5893_16840"/>
<evidence type="ECO:0008006" key="4">
    <source>
        <dbReference type="Google" id="ProtNLM"/>
    </source>
</evidence>
<evidence type="ECO:0000313" key="2">
    <source>
        <dbReference type="EMBL" id="OAQ37878.1"/>
    </source>
</evidence>
<evidence type="ECO:0000313" key="3">
    <source>
        <dbReference type="Proteomes" id="UP000078459"/>
    </source>
</evidence>
<dbReference type="Proteomes" id="UP000078459">
    <property type="component" value="Unassembled WGS sequence"/>
</dbReference>
<dbReference type="AlphaFoldDB" id="A0A179DA49"/>
<evidence type="ECO:0000256" key="1">
    <source>
        <dbReference type="SAM" id="MobiDB-lite"/>
    </source>
</evidence>
<name>A0A179DA49_9SPHI</name>
<gene>
    <name evidence="2" type="ORF">A5893_16840</name>
</gene>
<feature type="region of interest" description="Disordered" evidence="1">
    <location>
        <begin position="117"/>
        <end position="141"/>
    </location>
</feature>
<organism evidence="2 3">
    <name type="scientific">Pedobacter psychrophilus</name>
    <dbReference type="NCBI Taxonomy" id="1826909"/>
    <lineage>
        <taxon>Bacteria</taxon>
        <taxon>Pseudomonadati</taxon>
        <taxon>Bacteroidota</taxon>
        <taxon>Sphingobacteriia</taxon>
        <taxon>Sphingobacteriales</taxon>
        <taxon>Sphingobacteriaceae</taxon>
        <taxon>Pedobacter</taxon>
    </lineage>
</organism>
<sequence>MVKLFKGGSQLERKSIFWHFPGYLDGPDPGSRDDKFRSRPVTTIRKGDWKLLLYHEEWALDGGLKTVNTNNAVELYNLKSDISEQKNMANINKPKRDELLAELLAWIKKTDAKLAVEPNPHYGKEQVKNKPIKPKGDDIDE</sequence>
<reference evidence="2 3" key="2">
    <citation type="submission" date="2016-06" db="EMBL/GenBank/DDBJ databases">
        <title>Pedobacter psychrophilus sp. nov., isolated from Antarctic fragmentary rock.</title>
        <authorList>
            <person name="Svec P."/>
        </authorList>
    </citation>
    <scope>NUCLEOTIDE SEQUENCE [LARGE SCALE GENOMIC DNA]</scope>
    <source>
        <strain evidence="2 3">CCM 8644</strain>
    </source>
</reference>
<comment type="caution">
    <text evidence="2">The sequence shown here is derived from an EMBL/GenBank/DDBJ whole genome shotgun (WGS) entry which is preliminary data.</text>
</comment>